<sequence length="404" mass="42617">MSTQGLATRILLCAMLLVAWLPAQARIDPLKRCTMTLSPGMIDYGQLTRAQGISRPFVPGQGPGLARGPGLIRPSGMALPAHTLFLNLVCPQPINLTMLFHAPSRDPSTFDLGGAGFYTLRVHDVRVDEQPVDIGLVTVPGEPPSTIAEVLEWVPEHAWVPMRAGMQVPGSRLSAQIDVQAWVTTDLASVRDAQAWEAEGIIDAEDARQFVALGQRAQAMPSACTPRLSPASLDLGTVPRSSLHPDFGTGLPRRTVQLQLNCSGPALLAVKLLDNRAGADAAGWAAGVPDPGRFAITPREGGVAGIYVLSFGAAIADGKLMQVVQGSGERASSWAVHPEGSPLQRFDAQSTVYGFAQPGHAVPAAVDNLSASLQVDVQLAPASTLEDGDEILLDGSVTIEIVYL</sequence>
<dbReference type="Pfam" id="PF06551">
    <property type="entry name" value="DUF1120"/>
    <property type="match status" value="1"/>
</dbReference>
<keyword evidence="2" id="KW-1185">Reference proteome</keyword>
<name>A0ABY9YJH0_9GAMM</name>
<reference evidence="1 2" key="1">
    <citation type="submission" date="2022-12" db="EMBL/GenBank/DDBJ databases">
        <title>Two new species, Stenotrophomonas aracearum and Stenotrophomonas oahuensis, isolated from Anthurium (Araceae family) in Hawaii.</title>
        <authorList>
            <person name="Chunag S.C."/>
            <person name="Dobhal S."/>
            <person name="Alvarez A."/>
            <person name="Arif M."/>
        </authorList>
    </citation>
    <scope>NUCLEOTIDE SEQUENCE [LARGE SCALE GENOMIC DNA]</scope>
    <source>
        <strain evidence="1 2">A5588</strain>
    </source>
</reference>
<organism evidence="1 2">
    <name type="scientific">Stenotrophomonas aracearum</name>
    <dbReference type="NCBI Taxonomy" id="3003272"/>
    <lineage>
        <taxon>Bacteria</taxon>
        <taxon>Pseudomonadati</taxon>
        <taxon>Pseudomonadota</taxon>
        <taxon>Gammaproteobacteria</taxon>
        <taxon>Lysobacterales</taxon>
        <taxon>Lysobacteraceae</taxon>
        <taxon>Stenotrophomonas</taxon>
    </lineage>
</organism>
<evidence type="ECO:0000313" key="2">
    <source>
        <dbReference type="Proteomes" id="UP001305421"/>
    </source>
</evidence>
<gene>
    <name evidence="1" type="ORF">PDM28_09120</name>
</gene>
<dbReference type="RefSeq" id="WP_311184536.1">
    <property type="nucleotide sequence ID" value="NZ_CP115543.1"/>
</dbReference>
<dbReference type="Proteomes" id="UP001305421">
    <property type="component" value="Chromosome"/>
</dbReference>
<protein>
    <submittedName>
        <fullName evidence="1">DUF1120 domain-containing protein</fullName>
    </submittedName>
</protein>
<dbReference type="EMBL" id="CP115543">
    <property type="protein sequence ID" value="WNH50429.1"/>
    <property type="molecule type" value="Genomic_DNA"/>
</dbReference>
<accession>A0ABY9YJH0</accession>
<proteinExistence type="predicted"/>
<evidence type="ECO:0000313" key="1">
    <source>
        <dbReference type="EMBL" id="WNH50429.1"/>
    </source>
</evidence>
<dbReference type="InterPro" id="IPR010546">
    <property type="entry name" value="DUF1120"/>
</dbReference>